<comment type="caution">
    <text evidence="2">The sequence shown here is derived from an EMBL/GenBank/DDBJ whole genome shotgun (WGS) entry which is preliminary data.</text>
</comment>
<gene>
    <name evidence="2" type="ORF">P5673_012847</name>
</gene>
<dbReference type="Proteomes" id="UP001249851">
    <property type="component" value="Unassembled WGS sequence"/>
</dbReference>
<name>A0AAD9QM54_ACRCE</name>
<evidence type="ECO:0000313" key="3">
    <source>
        <dbReference type="Proteomes" id="UP001249851"/>
    </source>
</evidence>
<accession>A0AAD9QM54</accession>
<sequence length="201" mass="22662">MEAYKVLIAVISITALSSFTHGAPSYGTASTAQVLINYVIPQTIKSAIKEYIQHSLVKMPNLTRQSCSSTQPLKDNLAIAYKKLLDFRSPLYMAFSYEERQGPQHAHLAAMIKNTSYYLNGSIAVMQRLITKRHFPVPSVQTSISETDLDHFCRGYLQSLVNNNLISLVITNDVVKIYRNYLIFYTLKAVNVEISNCISFK</sequence>
<feature type="signal peptide" evidence="1">
    <location>
        <begin position="1"/>
        <end position="22"/>
    </location>
</feature>
<evidence type="ECO:0000256" key="1">
    <source>
        <dbReference type="SAM" id="SignalP"/>
    </source>
</evidence>
<proteinExistence type="predicted"/>
<protein>
    <submittedName>
        <fullName evidence="2">Uncharacterized protein</fullName>
    </submittedName>
</protein>
<feature type="chain" id="PRO_5041920191" evidence="1">
    <location>
        <begin position="23"/>
        <end position="201"/>
    </location>
</feature>
<reference evidence="2" key="1">
    <citation type="journal article" date="2023" name="G3 (Bethesda)">
        <title>Whole genome assembly and annotation of the endangered Caribbean coral Acropora cervicornis.</title>
        <authorList>
            <person name="Selwyn J.D."/>
            <person name="Vollmer S.V."/>
        </authorList>
    </citation>
    <scope>NUCLEOTIDE SEQUENCE</scope>
    <source>
        <strain evidence="2">K2</strain>
    </source>
</reference>
<evidence type="ECO:0000313" key="2">
    <source>
        <dbReference type="EMBL" id="KAK2563842.1"/>
    </source>
</evidence>
<organism evidence="2 3">
    <name type="scientific">Acropora cervicornis</name>
    <name type="common">Staghorn coral</name>
    <dbReference type="NCBI Taxonomy" id="6130"/>
    <lineage>
        <taxon>Eukaryota</taxon>
        <taxon>Metazoa</taxon>
        <taxon>Cnidaria</taxon>
        <taxon>Anthozoa</taxon>
        <taxon>Hexacorallia</taxon>
        <taxon>Scleractinia</taxon>
        <taxon>Astrocoeniina</taxon>
        <taxon>Acroporidae</taxon>
        <taxon>Acropora</taxon>
    </lineage>
</organism>
<reference evidence="2" key="2">
    <citation type="journal article" date="2023" name="Science">
        <title>Genomic signatures of disease resistance in endangered staghorn corals.</title>
        <authorList>
            <person name="Vollmer S.V."/>
            <person name="Selwyn J.D."/>
            <person name="Despard B.A."/>
            <person name="Roesel C.L."/>
        </authorList>
    </citation>
    <scope>NUCLEOTIDE SEQUENCE</scope>
    <source>
        <strain evidence="2">K2</strain>
    </source>
</reference>
<dbReference type="EMBL" id="JARQWQ010000024">
    <property type="protein sequence ID" value="KAK2563842.1"/>
    <property type="molecule type" value="Genomic_DNA"/>
</dbReference>
<keyword evidence="1" id="KW-0732">Signal</keyword>
<keyword evidence="3" id="KW-1185">Reference proteome</keyword>
<dbReference type="AlphaFoldDB" id="A0AAD9QM54"/>